<protein>
    <submittedName>
        <fullName evidence="1">Uncharacterized protein</fullName>
    </submittedName>
</protein>
<gene>
    <name evidence="1" type="ORF">Cob_v004505</name>
</gene>
<evidence type="ECO:0000313" key="2">
    <source>
        <dbReference type="Proteomes" id="UP000014480"/>
    </source>
</evidence>
<keyword evidence="2" id="KW-1185">Reference proteome</keyword>
<dbReference type="Proteomes" id="UP000014480">
    <property type="component" value="Unassembled WGS sequence"/>
</dbReference>
<dbReference type="EMBL" id="AMCV02000010">
    <property type="protein sequence ID" value="TDZ22379.1"/>
    <property type="molecule type" value="Genomic_DNA"/>
</dbReference>
<reference evidence="2" key="2">
    <citation type="journal article" date="2019" name="Mol. Plant Microbe Interact.">
        <title>Genome sequence resources for four phytopathogenic fungi from the Colletotrichum orbiculare species complex.</title>
        <authorList>
            <person name="Gan P."/>
            <person name="Tsushima A."/>
            <person name="Narusaka M."/>
            <person name="Narusaka Y."/>
            <person name="Takano Y."/>
            <person name="Kubo Y."/>
            <person name="Shirasu K."/>
        </authorList>
    </citation>
    <scope>GENOME REANNOTATION</scope>
    <source>
        <strain evidence="2">104-T / ATCC 96160 / CBS 514.97 / LARS 414 / MAFF 240422</strain>
    </source>
</reference>
<name>A0A484FV94_COLOR</name>
<dbReference type="AlphaFoldDB" id="A0A484FV94"/>
<evidence type="ECO:0000313" key="1">
    <source>
        <dbReference type="EMBL" id="TDZ22379.1"/>
    </source>
</evidence>
<comment type="caution">
    <text evidence="1">The sequence shown here is derived from an EMBL/GenBank/DDBJ whole genome shotgun (WGS) entry which is preliminary data.</text>
</comment>
<sequence length="87" mass="9573">MGNSDTIFLTAPTEAGTAIPVRPSLLRGCAVSRSPRRAMAPTRRWHGLRTLYDLSGSLYCPGSQIGYYWARCDDYCMADSLININAT</sequence>
<accession>A0A484FV94</accession>
<reference evidence="2" key="1">
    <citation type="journal article" date="2013" name="New Phytol.">
        <title>Comparative genomic and transcriptomic analyses reveal the hemibiotrophic stage shift of Colletotrichum fungi.</title>
        <authorList>
            <person name="Gan P."/>
            <person name="Ikeda K."/>
            <person name="Irieda H."/>
            <person name="Narusaka M."/>
            <person name="O'Connell R.J."/>
            <person name="Narusaka Y."/>
            <person name="Takano Y."/>
            <person name="Kubo Y."/>
            <person name="Shirasu K."/>
        </authorList>
    </citation>
    <scope>NUCLEOTIDE SEQUENCE [LARGE SCALE GENOMIC DNA]</scope>
    <source>
        <strain evidence="2">104-T / ATCC 96160 / CBS 514.97 / LARS 414 / MAFF 240422</strain>
    </source>
</reference>
<organism evidence="1 2">
    <name type="scientific">Colletotrichum orbiculare (strain 104-T / ATCC 96160 / CBS 514.97 / LARS 414 / MAFF 240422)</name>
    <name type="common">Cucumber anthracnose fungus</name>
    <name type="synonym">Colletotrichum lagenarium</name>
    <dbReference type="NCBI Taxonomy" id="1213857"/>
    <lineage>
        <taxon>Eukaryota</taxon>
        <taxon>Fungi</taxon>
        <taxon>Dikarya</taxon>
        <taxon>Ascomycota</taxon>
        <taxon>Pezizomycotina</taxon>
        <taxon>Sordariomycetes</taxon>
        <taxon>Hypocreomycetidae</taxon>
        <taxon>Glomerellales</taxon>
        <taxon>Glomerellaceae</taxon>
        <taxon>Colletotrichum</taxon>
        <taxon>Colletotrichum orbiculare species complex</taxon>
    </lineage>
</organism>
<proteinExistence type="predicted"/>